<dbReference type="RefSeq" id="WP_046467848.1">
    <property type="nucleotide sequence ID" value="NZ_LAKJ01000025.1"/>
</dbReference>
<dbReference type="InterPro" id="IPR050879">
    <property type="entry name" value="Acyltransferase_3"/>
</dbReference>
<comment type="caution">
    <text evidence="11">The sequence shown here is derived from an EMBL/GenBank/DDBJ whole genome shotgun (WGS) entry which is preliminary data.</text>
</comment>
<evidence type="ECO:0000256" key="1">
    <source>
        <dbReference type="ARBA" id="ARBA00004651"/>
    </source>
</evidence>
<dbReference type="GO" id="GO:0016747">
    <property type="term" value="F:acyltransferase activity, transferring groups other than amino-acyl groups"/>
    <property type="evidence" value="ECO:0007669"/>
    <property type="project" value="InterPro"/>
</dbReference>
<feature type="transmembrane region" description="Helical" evidence="9">
    <location>
        <begin position="271"/>
        <end position="290"/>
    </location>
</feature>
<keyword evidence="3" id="KW-1003">Cell membrane</keyword>
<reference evidence="11 12" key="1">
    <citation type="submission" date="2015-03" db="EMBL/GenBank/DDBJ databases">
        <title>Genome Assembly of Staphylococcus cohnii subsp. cohnii strain G22B2.</title>
        <authorList>
            <person name="Nair G."/>
            <person name="Kaur G."/>
            <person name="Khatri I."/>
            <person name="Singh N.K."/>
            <person name="Sathyabama S."/>
            <person name="Maurya S.K."/>
            <person name="Subramanian S."/>
            <person name="Agrewala J.N."/>
            <person name="Mayilraj S."/>
        </authorList>
    </citation>
    <scope>NUCLEOTIDE SEQUENCE [LARGE SCALE GENOMIC DNA]</scope>
    <source>
        <strain evidence="11 12">G22B2</strain>
    </source>
</reference>
<comment type="similarity">
    <text evidence="2">Belongs to the acyltransferase 3 family.</text>
</comment>
<keyword evidence="8 11" id="KW-0012">Acyltransferase</keyword>
<feature type="transmembrane region" description="Helical" evidence="9">
    <location>
        <begin position="377"/>
        <end position="395"/>
    </location>
</feature>
<dbReference type="Pfam" id="PF01757">
    <property type="entry name" value="Acyl_transf_3"/>
    <property type="match status" value="1"/>
</dbReference>
<dbReference type="PANTHER" id="PTHR23028:SF53">
    <property type="entry name" value="ACYL_TRANSF_3 DOMAIN-CONTAINING PROTEIN"/>
    <property type="match status" value="1"/>
</dbReference>
<dbReference type="GO" id="GO:0005886">
    <property type="term" value="C:plasma membrane"/>
    <property type="evidence" value="ECO:0007669"/>
    <property type="project" value="UniProtKB-SubCell"/>
</dbReference>
<dbReference type="Gene3D" id="3.40.50.1110">
    <property type="entry name" value="SGNH hydrolase"/>
    <property type="match status" value="1"/>
</dbReference>
<evidence type="ECO:0000256" key="3">
    <source>
        <dbReference type="ARBA" id="ARBA00022475"/>
    </source>
</evidence>
<evidence type="ECO:0000313" key="11">
    <source>
        <dbReference type="EMBL" id="KKI62956.1"/>
    </source>
</evidence>
<dbReference type="Proteomes" id="UP000034455">
    <property type="component" value="Unassembled WGS sequence"/>
</dbReference>
<feature type="transmembrane region" description="Helical" evidence="9">
    <location>
        <begin position="21"/>
        <end position="38"/>
    </location>
</feature>
<feature type="transmembrane region" description="Helical" evidence="9">
    <location>
        <begin position="241"/>
        <end position="259"/>
    </location>
</feature>
<name>A0A0M2NTA5_STACC</name>
<proteinExistence type="inferred from homology"/>
<evidence type="ECO:0000256" key="5">
    <source>
        <dbReference type="ARBA" id="ARBA00022692"/>
    </source>
</evidence>
<evidence type="ECO:0000256" key="8">
    <source>
        <dbReference type="ARBA" id="ARBA00023315"/>
    </source>
</evidence>
<evidence type="ECO:0000313" key="12">
    <source>
        <dbReference type="Proteomes" id="UP000034455"/>
    </source>
</evidence>
<feature type="transmembrane region" description="Helical" evidence="9">
    <location>
        <begin position="148"/>
        <end position="169"/>
    </location>
</feature>
<keyword evidence="4 11" id="KW-0808">Transferase</keyword>
<dbReference type="InterPro" id="IPR036514">
    <property type="entry name" value="SGNH_hydro_sf"/>
</dbReference>
<comment type="subcellular location">
    <subcellularLocation>
        <location evidence="1">Cell membrane</location>
        <topology evidence="1">Multi-pass membrane protein</topology>
    </subcellularLocation>
</comment>
<dbReference type="EMBL" id="LAKJ01000025">
    <property type="protein sequence ID" value="KKI62956.1"/>
    <property type="molecule type" value="Genomic_DNA"/>
</dbReference>
<evidence type="ECO:0000256" key="7">
    <source>
        <dbReference type="ARBA" id="ARBA00023136"/>
    </source>
</evidence>
<accession>A0A0M2NTA5</accession>
<evidence type="ECO:0000256" key="4">
    <source>
        <dbReference type="ARBA" id="ARBA00022679"/>
    </source>
</evidence>
<dbReference type="PATRIC" id="fig|74704.6.peg.1596"/>
<dbReference type="InterPro" id="IPR002656">
    <property type="entry name" value="Acyl_transf_3_dom"/>
</dbReference>
<dbReference type="CDD" id="cd01840">
    <property type="entry name" value="SGNH_hydrolase_yrhL_like"/>
    <property type="match status" value="1"/>
</dbReference>
<dbReference type="GO" id="GO:0009103">
    <property type="term" value="P:lipopolysaccharide biosynthetic process"/>
    <property type="evidence" value="ECO:0007669"/>
    <property type="project" value="TreeGrafter"/>
</dbReference>
<feature type="transmembrane region" description="Helical" evidence="9">
    <location>
        <begin position="176"/>
        <end position="196"/>
    </location>
</feature>
<protein>
    <submittedName>
        <fullName evidence="11">Acyltransferase</fullName>
    </submittedName>
</protein>
<keyword evidence="7 9" id="KW-0472">Membrane</keyword>
<feature type="transmembrane region" description="Helical" evidence="9">
    <location>
        <begin position="211"/>
        <end position="229"/>
    </location>
</feature>
<dbReference type="AlphaFoldDB" id="A0A0M2NTA5"/>
<evidence type="ECO:0000256" key="6">
    <source>
        <dbReference type="ARBA" id="ARBA00022989"/>
    </source>
</evidence>
<sequence length="598" mass="69739">MESKELKRNNRLYNKRYLPGLDGFRAIAVTAIIIFHMNPNWLPGGFLGVDTFFVISGYLITALLISEYYITGEIDLINFWLRRIKRLIPAVLFMLTVILTYTAFFKPEIIFDIKKDTIAAFFYVSNWWYIFQDVDYFNQFAIAPLKHLWSLAVEEQFYLLYPILLLFLVKFKNQNFTFLILFIISLISLEMMFFLSNSEGNNSRVYFGTDTRLQTLLLGALLAIIWPPFSLKKNISKIQKYIIDLFGIIGLVILIYFFVTISDKDIWIYKGGFYLISFITLFIIASVVHPSGLFAKSLSNRLFVYIGKRSYSLYLWHFPIIEFVHSYFVAGQIPFYVYFLDIILMVTIAEFSYKFIETPIRKKGIKAFALSPFRYKKFIRTAILILLLIPTFLLFNGNFDKYAEKHEEKKETSFTSKSQKNNIQEEKNIKEKEKQIDLNSIQPLLLGDSVMVDIGNVFQNKVPNAVIDGKVGRQLIDANQLIDEKYSHYSYKNQDVILELGTNGDFTESQFNQLIKNLGEANIYLVTVRVPKEYEQNVNNLIHKAGEKYKNVHVIDWHKESEDHPEYFAYDGIHLEYDGAKALSNLIIEKLKSVHKRG</sequence>
<gene>
    <name evidence="11" type="ORF">UF66_1556</name>
</gene>
<dbReference type="PANTHER" id="PTHR23028">
    <property type="entry name" value="ACETYLTRANSFERASE"/>
    <property type="match status" value="1"/>
</dbReference>
<dbReference type="SUPFAM" id="SSF52266">
    <property type="entry name" value="SGNH hydrolase"/>
    <property type="match status" value="1"/>
</dbReference>
<feature type="transmembrane region" description="Helical" evidence="9">
    <location>
        <begin position="44"/>
        <end position="66"/>
    </location>
</feature>
<keyword evidence="6 9" id="KW-1133">Transmembrane helix</keyword>
<evidence type="ECO:0000259" key="10">
    <source>
        <dbReference type="Pfam" id="PF01757"/>
    </source>
</evidence>
<feature type="transmembrane region" description="Helical" evidence="9">
    <location>
        <begin position="87"/>
        <end position="105"/>
    </location>
</feature>
<feature type="transmembrane region" description="Helical" evidence="9">
    <location>
        <begin position="311"/>
        <end position="329"/>
    </location>
</feature>
<organism evidence="11 12">
    <name type="scientific">Staphylococcus cohnii subsp. cohnii</name>
    <dbReference type="NCBI Taxonomy" id="74704"/>
    <lineage>
        <taxon>Bacteria</taxon>
        <taxon>Bacillati</taxon>
        <taxon>Bacillota</taxon>
        <taxon>Bacilli</taxon>
        <taxon>Bacillales</taxon>
        <taxon>Staphylococcaceae</taxon>
        <taxon>Staphylococcus</taxon>
        <taxon>Staphylococcus cohnii species complex</taxon>
    </lineage>
</organism>
<feature type="transmembrane region" description="Helical" evidence="9">
    <location>
        <begin position="335"/>
        <end position="356"/>
    </location>
</feature>
<feature type="domain" description="Acyltransferase 3" evidence="10">
    <location>
        <begin position="19"/>
        <end position="348"/>
    </location>
</feature>
<keyword evidence="5 9" id="KW-0812">Transmembrane</keyword>
<evidence type="ECO:0000256" key="9">
    <source>
        <dbReference type="SAM" id="Phobius"/>
    </source>
</evidence>
<evidence type="ECO:0000256" key="2">
    <source>
        <dbReference type="ARBA" id="ARBA00007400"/>
    </source>
</evidence>